<proteinExistence type="predicted"/>
<sequence>MKNVQIIDDADNATFSVFQASDNEFALIFPGDCDMELVEHFVDRVGEEAAGRALNRMWSRPILKRDVKGIHGTLFYGRGDHIPASKREVDWADDAINSAQRDLFLRHR</sequence>
<organism evidence="1 2">
    <name type="scientific">Sphingomonas suaedae</name>
    <dbReference type="NCBI Taxonomy" id="2599297"/>
    <lineage>
        <taxon>Bacteria</taxon>
        <taxon>Pseudomonadati</taxon>
        <taxon>Pseudomonadota</taxon>
        <taxon>Alphaproteobacteria</taxon>
        <taxon>Sphingomonadales</taxon>
        <taxon>Sphingomonadaceae</taxon>
        <taxon>Sphingomonas</taxon>
    </lineage>
</organism>
<keyword evidence="2" id="KW-1185">Reference proteome</keyword>
<dbReference type="RefSeq" id="WP_145846095.1">
    <property type="nucleotide sequence ID" value="NZ_CP042239.1"/>
</dbReference>
<gene>
    <name evidence="1" type="ORF">FPZ54_07355</name>
</gene>
<dbReference type="Proteomes" id="UP000318055">
    <property type="component" value="Chromosome"/>
</dbReference>
<name>A0A518REG8_9SPHN</name>
<dbReference type="AlphaFoldDB" id="A0A518REG8"/>
<evidence type="ECO:0000313" key="2">
    <source>
        <dbReference type="Proteomes" id="UP000318055"/>
    </source>
</evidence>
<dbReference type="KEGG" id="ssua:FPZ54_07355"/>
<reference evidence="1 2" key="1">
    <citation type="submission" date="2019-07" db="EMBL/GenBank/DDBJ databases">
        <title>Sphingomonas alkalisoli sp. nov., isolated from rhizosphere soil of Suaedae salsa.</title>
        <authorList>
            <person name="Zhang H."/>
            <person name="Xu L."/>
            <person name="Zhang J.-X."/>
            <person name="Sun J.-Q."/>
        </authorList>
    </citation>
    <scope>NUCLEOTIDE SEQUENCE [LARGE SCALE GENOMIC DNA]</scope>
    <source>
        <strain evidence="1 2">XS-10</strain>
    </source>
</reference>
<accession>A0A518REG8</accession>
<dbReference type="EMBL" id="CP042239">
    <property type="protein sequence ID" value="QDX25856.1"/>
    <property type="molecule type" value="Genomic_DNA"/>
</dbReference>
<evidence type="ECO:0000313" key="1">
    <source>
        <dbReference type="EMBL" id="QDX25856.1"/>
    </source>
</evidence>
<protein>
    <submittedName>
        <fullName evidence="1">Uncharacterized protein</fullName>
    </submittedName>
</protein>
<dbReference type="OrthoDB" id="2990299at2"/>